<evidence type="ECO:0000313" key="2">
    <source>
        <dbReference type="EMBL" id="CAA9275826.1"/>
    </source>
</evidence>
<protein>
    <recommendedName>
        <fullName evidence="1">GSCFA domain-containing protein</fullName>
    </recommendedName>
</protein>
<dbReference type="AlphaFoldDB" id="A0A6J4JBX7"/>
<accession>A0A6J4JBX7</accession>
<dbReference type="InterPro" id="IPR014982">
    <property type="entry name" value="GSCFA"/>
</dbReference>
<reference evidence="2" key="1">
    <citation type="submission" date="2020-02" db="EMBL/GenBank/DDBJ databases">
        <authorList>
            <person name="Meier V. D."/>
        </authorList>
    </citation>
    <scope>NUCLEOTIDE SEQUENCE</scope>
    <source>
        <strain evidence="2">AVDCRST_MAG56</strain>
    </source>
</reference>
<dbReference type="EMBL" id="CADCTQ010000283">
    <property type="protein sequence ID" value="CAA9275826.1"/>
    <property type="molecule type" value="Genomic_DNA"/>
</dbReference>
<feature type="domain" description="GSCFA" evidence="1">
    <location>
        <begin position="22"/>
        <end position="256"/>
    </location>
</feature>
<gene>
    <name evidence="2" type="ORF">AVDCRST_MAG56-3372</name>
</gene>
<evidence type="ECO:0000259" key="1">
    <source>
        <dbReference type="Pfam" id="PF08885"/>
    </source>
</evidence>
<dbReference type="SUPFAM" id="SSF52266">
    <property type="entry name" value="SGNH hydrolase"/>
    <property type="match status" value="1"/>
</dbReference>
<dbReference type="GO" id="GO:0016788">
    <property type="term" value="F:hydrolase activity, acting on ester bonds"/>
    <property type="evidence" value="ECO:0007669"/>
    <property type="project" value="UniProtKB-ARBA"/>
</dbReference>
<dbReference type="Gene3D" id="3.40.50.1110">
    <property type="entry name" value="SGNH hydrolase"/>
    <property type="match status" value="1"/>
</dbReference>
<sequence length="332" mass="36896">MEFRTPVAVPLSPHPITLRTPVLAVGSCFAEVMGERLAANKFTTLVNPFGVIFNPVSLAGLLDKALTGEPAGREGLVATREGWRHYDFHSRLGAADADALLAQTDAALAAAGRFLADAGWLLLTLGTAFVYRRHDNGAVVANCHKVPNASFARELLPLDGIQSALDGVFARLARQHPRLRVLLTVSPVRHTRDTLPLNAVSKSLLRVACHALAEQHPHVQYFPAYEIMLDDLRDYRFYQPDMIHPSEVAEAYIWEQLASAYFDGETRTFLREWDKLRQALAHRPFHPHTEAHRNFLRSTLARLQAWHDTVPLEAEIAQVTAQLKSSSNPPLS</sequence>
<dbReference type="Pfam" id="PF08885">
    <property type="entry name" value="GSCFA"/>
    <property type="match status" value="1"/>
</dbReference>
<dbReference type="InterPro" id="IPR036514">
    <property type="entry name" value="SGNH_hydro_sf"/>
</dbReference>
<name>A0A6J4JBX7_9SPHI</name>
<organism evidence="2">
    <name type="scientific">uncultured Cytophagales bacterium</name>
    <dbReference type="NCBI Taxonomy" id="158755"/>
    <lineage>
        <taxon>Bacteria</taxon>
        <taxon>Pseudomonadati</taxon>
        <taxon>Bacteroidota</taxon>
        <taxon>Sphingobacteriia</taxon>
        <taxon>Sphingobacteriales</taxon>
        <taxon>environmental samples</taxon>
    </lineage>
</organism>
<proteinExistence type="predicted"/>